<dbReference type="SUPFAM" id="SSF46785">
    <property type="entry name" value="Winged helix' DNA-binding domain"/>
    <property type="match status" value="1"/>
</dbReference>
<dbReference type="PRINTS" id="PR00035">
    <property type="entry name" value="HTHGNTR"/>
</dbReference>
<dbReference type="Gene3D" id="1.10.10.10">
    <property type="entry name" value="Winged helix-like DNA-binding domain superfamily/Winged helix DNA-binding domain"/>
    <property type="match status" value="1"/>
</dbReference>
<dbReference type="SMART" id="SM00345">
    <property type="entry name" value="HTH_GNTR"/>
    <property type="match status" value="1"/>
</dbReference>
<dbReference type="Pfam" id="PF00392">
    <property type="entry name" value="GntR"/>
    <property type="match status" value="1"/>
</dbReference>
<dbReference type="CDD" id="cd07377">
    <property type="entry name" value="WHTH_GntR"/>
    <property type="match status" value="1"/>
</dbReference>
<accession>A0A846MV71</accession>
<keyword evidence="2" id="KW-0238">DNA-binding</keyword>
<dbReference type="SUPFAM" id="SSF64288">
    <property type="entry name" value="Chorismate lyase-like"/>
    <property type="match status" value="1"/>
</dbReference>
<evidence type="ECO:0000256" key="3">
    <source>
        <dbReference type="ARBA" id="ARBA00023163"/>
    </source>
</evidence>
<dbReference type="GO" id="GO:0003700">
    <property type="term" value="F:DNA-binding transcription factor activity"/>
    <property type="evidence" value="ECO:0007669"/>
    <property type="project" value="InterPro"/>
</dbReference>
<dbReference type="Proteomes" id="UP000570514">
    <property type="component" value="Unassembled WGS sequence"/>
</dbReference>
<dbReference type="Pfam" id="PF07702">
    <property type="entry name" value="UTRA"/>
    <property type="match status" value="1"/>
</dbReference>
<evidence type="ECO:0000259" key="4">
    <source>
        <dbReference type="PROSITE" id="PS50949"/>
    </source>
</evidence>
<dbReference type="PANTHER" id="PTHR44846">
    <property type="entry name" value="MANNOSYL-D-GLYCERATE TRANSPORT/METABOLISM SYSTEM REPRESSOR MNGR-RELATED"/>
    <property type="match status" value="1"/>
</dbReference>
<evidence type="ECO:0000256" key="1">
    <source>
        <dbReference type="ARBA" id="ARBA00023015"/>
    </source>
</evidence>
<dbReference type="InterPro" id="IPR028978">
    <property type="entry name" value="Chorismate_lyase_/UTRA_dom_sf"/>
</dbReference>
<dbReference type="GO" id="GO:0003677">
    <property type="term" value="F:DNA binding"/>
    <property type="evidence" value="ECO:0007669"/>
    <property type="project" value="UniProtKB-KW"/>
</dbReference>
<evidence type="ECO:0000313" key="6">
    <source>
        <dbReference type="Proteomes" id="UP000570514"/>
    </source>
</evidence>
<feature type="domain" description="HTH gntR-type" evidence="4">
    <location>
        <begin position="17"/>
        <end position="85"/>
    </location>
</feature>
<organism evidence="5 6">
    <name type="scientific">Rhizomicrobium palustre</name>
    <dbReference type="NCBI Taxonomy" id="189966"/>
    <lineage>
        <taxon>Bacteria</taxon>
        <taxon>Pseudomonadati</taxon>
        <taxon>Pseudomonadota</taxon>
        <taxon>Alphaproteobacteria</taxon>
        <taxon>Micropepsales</taxon>
        <taxon>Micropepsaceae</taxon>
        <taxon>Rhizomicrobium</taxon>
    </lineage>
</organism>
<dbReference type="InterPro" id="IPR050679">
    <property type="entry name" value="Bact_HTH_transcr_reg"/>
</dbReference>
<dbReference type="SMART" id="SM00866">
    <property type="entry name" value="UTRA"/>
    <property type="match status" value="1"/>
</dbReference>
<comment type="caution">
    <text evidence="5">The sequence shown here is derived from an EMBL/GenBank/DDBJ whole genome shotgun (WGS) entry which is preliminary data.</text>
</comment>
<gene>
    <name evidence="5" type="ORF">FHS83_000746</name>
</gene>
<dbReference type="GO" id="GO:0045892">
    <property type="term" value="P:negative regulation of DNA-templated transcription"/>
    <property type="evidence" value="ECO:0007669"/>
    <property type="project" value="TreeGrafter"/>
</dbReference>
<reference evidence="5 6" key="1">
    <citation type="submission" date="2020-03" db="EMBL/GenBank/DDBJ databases">
        <title>Genomic Encyclopedia of Type Strains, Phase IV (KMG-IV): sequencing the most valuable type-strain genomes for metagenomic binning, comparative biology and taxonomic classification.</title>
        <authorList>
            <person name="Goeker M."/>
        </authorList>
    </citation>
    <scope>NUCLEOTIDE SEQUENCE [LARGE SCALE GENOMIC DNA]</scope>
    <source>
        <strain evidence="5 6">DSM 19867</strain>
    </source>
</reference>
<dbReference type="PANTHER" id="PTHR44846:SF1">
    <property type="entry name" value="MANNOSYL-D-GLYCERATE TRANSPORT_METABOLISM SYSTEM REPRESSOR MNGR-RELATED"/>
    <property type="match status" value="1"/>
</dbReference>
<sequence>MPSLSAIIGRLNEEQNLPLYQQLQRGLRRAIEMKLLNPEDALPPERDLAEEFNVSRITVRKALDGLVSEGLLMRRQGSGTFVASRVEKSFSKLSSFTEDMTSRGKTPRSVWLRKSQGVVSPEEAMSTGFAPGTPVYRFNRLRYADDTPMALEFCTVPAFALPSLEAVQSSLYDALEKAGNRPRRALQRLRAVLLTAPQTELLHGKEGDAGLLVERRGFLQDGRTVEFSQSYYCGDTYDFVAELTTSE</sequence>
<dbReference type="InterPro" id="IPR000524">
    <property type="entry name" value="Tscrpt_reg_HTH_GntR"/>
</dbReference>
<keyword evidence="3" id="KW-0804">Transcription</keyword>
<dbReference type="EMBL" id="JAASRM010000001">
    <property type="protein sequence ID" value="NIK87428.1"/>
    <property type="molecule type" value="Genomic_DNA"/>
</dbReference>
<dbReference type="Gene3D" id="3.40.1410.10">
    <property type="entry name" value="Chorismate lyase-like"/>
    <property type="match status" value="1"/>
</dbReference>
<proteinExistence type="predicted"/>
<dbReference type="InterPro" id="IPR036390">
    <property type="entry name" value="WH_DNA-bd_sf"/>
</dbReference>
<dbReference type="InterPro" id="IPR011663">
    <property type="entry name" value="UTRA"/>
</dbReference>
<dbReference type="FunFam" id="1.10.10.10:FF:000079">
    <property type="entry name" value="GntR family transcriptional regulator"/>
    <property type="match status" value="1"/>
</dbReference>
<dbReference type="RefSeq" id="WP_208414210.1">
    <property type="nucleotide sequence ID" value="NZ_BAAADC010000001.1"/>
</dbReference>
<evidence type="ECO:0000313" key="5">
    <source>
        <dbReference type="EMBL" id="NIK87428.1"/>
    </source>
</evidence>
<keyword evidence="6" id="KW-1185">Reference proteome</keyword>
<name>A0A846MV71_9PROT</name>
<dbReference type="AlphaFoldDB" id="A0A846MV71"/>
<keyword evidence="1" id="KW-0805">Transcription regulation</keyword>
<dbReference type="InterPro" id="IPR036388">
    <property type="entry name" value="WH-like_DNA-bd_sf"/>
</dbReference>
<evidence type="ECO:0000256" key="2">
    <source>
        <dbReference type="ARBA" id="ARBA00023125"/>
    </source>
</evidence>
<dbReference type="PROSITE" id="PS50949">
    <property type="entry name" value="HTH_GNTR"/>
    <property type="match status" value="1"/>
</dbReference>
<protein>
    <submittedName>
        <fullName evidence="5">GntR family transcriptional regulator</fullName>
    </submittedName>
</protein>